<dbReference type="VEuPathDB" id="VectorBase:AALB20_029587"/>
<comment type="similarity">
    <text evidence="3">Belongs to the serpin family.</text>
</comment>
<accession>A0A182F283</accession>
<name>A0A182F283_ANOAL</name>
<dbReference type="InterPro" id="IPR042185">
    <property type="entry name" value="Serpin_sf_2"/>
</dbReference>
<dbReference type="GO" id="GO:0004867">
    <property type="term" value="F:serine-type endopeptidase inhibitor activity"/>
    <property type="evidence" value="ECO:0007669"/>
    <property type="project" value="UniProtKB-KW"/>
</dbReference>
<reference evidence="7" key="2">
    <citation type="submission" date="2022-08" db="UniProtKB">
        <authorList>
            <consortium name="EnsemblMetazoa"/>
        </authorList>
    </citation>
    <scope>IDENTIFICATION</scope>
    <source>
        <strain evidence="7">STECLA/ALBI9_A</strain>
    </source>
</reference>
<feature type="domain" description="Serpin" evidence="6">
    <location>
        <begin position="69"/>
        <end position="460"/>
    </location>
</feature>
<keyword evidence="5" id="KW-0732">Signal</keyword>
<dbReference type="InterPro" id="IPR036186">
    <property type="entry name" value="Serpin_sf"/>
</dbReference>
<protein>
    <recommendedName>
        <fullName evidence="6">Serpin domain-containing protein</fullName>
    </recommendedName>
</protein>
<dbReference type="SMART" id="SM00093">
    <property type="entry name" value="SERPIN"/>
    <property type="match status" value="1"/>
</dbReference>
<dbReference type="InterPro" id="IPR042178">
    <property type="entry name" value="Serpin_sf_1"/>
</dbReference>
<feature type="chain" id="PRO_5043601690" description="Serpin domain-containing protein" evidence="5">
    <location>
        <begin position="29"/>
        <end position="461"/>
    </location>
</feature>
<reference evidence="7 8" key="1">
    <citation type="journal article" date="2017" name="G3 (Bethesda)">
        <title>The Physical Genome Mapping of Anopheles albimanus Corrected Scaffold Misassemblies and Identified Interarm Rearrangements in Genus Anopheles.</title>
        <authorList>
            <person name="Artemov G.N."/>
            <person name="Peery A.N."/>
            <person name="Jiang X."/>
            <person name="Tu Z."/>
            <person name="Stegniy V.N."/>
            <person name="Sharakhova M.V."/>
            <person name="Sharakhov I.V."/>
        </authorList>
    </citation>
    <scope>NUCLEOTIDE SEQUENCE [LARGE SCALE GENOMIC DNA]</scope>
    <source>
        <strain evidence="7 8">ALBI9_A</strain>
    </source>
</reference>
<keyword evidence="1" id="KW-0646">Protease inhibitor</keyword>
<evidence type="ECO:0000313" key="7">
    <source>
        <dbReference type="EnsemblMetazoa" id="AALB000564-PA"/>
    </source>
</evidence>
<organism evidence="7 8">
    <name type="scientific">Anopheles albimanus</name>
    <name type="common">New world malaria mosquito</name>
    <dbReference type="NCBI Taxonomy" id="7167"/>
    <lineage>
        <taxon>Eukaryota</taxon>
        <taxon>Metazoa</taxon>
        <taxon>Ecdysozoa</taxon>
        <taxon>Arthropoda</taxon>
        <taxon>Hexapoda</taxon>
        <taxon>Insecta</taxon>
        <taxon>Pterygota</taxon>
        <taxon>Neoptera</taxon>
        <taxon>Endopterygota</taxon>
        <taxon>Diptera</taxon>
        <taxon>Nematocera</taxon>
        <taxon>Culicoidea</taxon>
        <taxon>Culicidae</taxon>
        <taxon>Anophelinae</taxon>
        <taxon>Anopheles</taxon>
    </lineage>
</organism>
<keyword evidence="8" id="KW-1185">Reference proteome</keyword>
<dbReference type="EnsemblMetazoa" id="AALB000564-RA">
    <property type="protein sequence ID" value="AALB000564-PA"/>
    <property type="gene ID" value="AALB000564"/>
</dbReference>
<dbReference type="InterPro" id="IPR000215">
    <property type="entry name" value="Serpin_fam"/>
</dbReference>
<evidence type="ECO:0000313" key="8">
    <source>
        <dbReference type="Proteomes" id="UP000069272"/>
    </source>
</evidence>
<evidence type="ECO:0000256" key="5">
    <source>
        <dbReference type="SAM" id="SignalP"/>
    </source>
</evidence>
<dbReference type="VEuPathDB" id="VectorBase:AALB000564"/>
<dbReference type="Pfam" id="PF00079">
    <property type="entry name" value="Serpin"/>
    <property type="match status" value="2"/>
</dbReference>
<evidence type="ECO:0000256" key="1">
    <source>
        <dbReference type="ARBA" id="ARBA00022690"/>
    </source>
</evidence>
<dbReference type="STRING" id="7167.A0A182F283"/>
<feature type="signal peptide" evidence="5">
    <location>
        <begin position="1"/>
        <end position="28"/>
    </location>
</feature>
<evidence type="ECO:0000256" key="3">
    <source>
        <dbReference type="RuleBase" id="RU000411"/>
    </source>
</evidence>
<evidence type="ECO:0000259" key="6">
    <source>
        <dbReference type="SMART" id="SM00093"/>
    </source>
</evidence>
<feature type="compositionally biased region" description="Acidic residues" evidence="4">
    <location>
        <begin position="159"/>
        <end position="168"/>
    </location>
</feature>
<dbReference type="AlphaFoldDB" id="A0A182F283"/>
<dbReference type="Gene3D" id="2.30.39.10">
    <property type="entry name" value="Alpha-1-antitrypsin, domain 1"/>
    <property type="match status" value="1"/>
</dbReference>
<dbReference type="GO" id="GO:0005615">
    <property type="term" value="C:extracellular space"/>
    <property type="evidence" value="ECO:0007669"/>
    <property type="project" value="InterPro"/>
</dbReference>
<dbReference type="PANTHER" id="PTHR11461">
    <property type="entry name" value="SERINE PROTEASE INHIBITOR, SERPIN"/>
    <property type="match status" value="1"/>
</dbReference>
<dbReference type="PANTHER" id="PTHR11461:SF342">
    <property type="entry name" value="SERINE PROTEASE INHIBITOR 28DC"/>
    <property type="match status" value="1"/>
</dbReference>
<proteinExistence type="inferred from homology"/>
<feature type="region of interest" description="Disordered" evidence="4">
    <location>
        <begin position="156"/>
        <end position="179"/>
    </location>
</feature>
<dbReference type="SUPFAM" id="SSF56574">
    <property type="entry name" value="Serpins"/>
    <property type="match status" value="1"/>
</dbReference>
<evidence type="ECO:0000256" key="2">
    <source>
        <dbReference type="ARBA" id="ARBA00022900"/>
    </source>
</evidence>
<dbReference type="Proteomes" id="UP000069272">
    <property type="component" value="Chromosome 2L"/>
</dbReference>
<evidence type="ECO:0000256" key="4">
    <source>
        <dbReference type="SAM" id="MobiDB-lite"/>
    </source>
</evidence>
<keyword evidence="2" id="KW-0722">Serine protease inhibitor</keyword>
<dbReference type="InterPro" id="IPR023796">
    <property type="entry name" value="Serpin_dom"/>
</dbReference>
<dbReference type="Gene3D" id="3.30.497.10">
    <property type="entry name" value="Antithrombin, subunit I, domain 2"/>
    <property type="match status" value="2"/>
</dbReference>
<sequence length="461" mass="51376">MRAIRSAAGMLLLLVAISLLLIVAPTAGQLKQNHGLNQQLAHQNPAEPGPQRYSEKVLLVSDSVTNLAQRIARAISSQKSKTEIFSPVSIAGAMSLLLLGSAGQTQKELLRVMGLEQNGLTFKDIHMAFGRLFEDLVSNEASLEPLVHWRRNDKCNRVDDDEDEDDDYPPAAGSSANDTNVDIEIGNGIFAQDGTNFDQRYNALAQKLYKSELQYLDFVGNEAKSVRAINSWVYNQTHGRIGDILRALQEKISAQTINDIVTKMKMKSVSLLLPLMHVTNSFSLKSALQQLGLYALFDRNSANLYRLLNIQRVNGDDSEDILEALQDTKDNAIKLLLEENPECQVLEKQGVDRVTCLKDNCRAGDGFCVCCAETDDFRRRRRDTTMDFLDQMNSTVYVNEMLHKIDLVVNERGTEGGAATATLIDRISSQVNFIVNGPFLMIIREETTRLPLFYGAIYSPK</sequence>